<feature type="domain" description="Thioredoxin" evidence="3">
    <location>
        <begin position="15"/>
        <end position="126"/>
    </location>
</feature>
<keyword evidence="5" id="KW-1185">Reference proteome</keyword>
<dbReference type="Gene3D" id="3.40.30.10">
    <property type="entry name" value="Glutaredoxin"/>
    <property type="match status" value="1"/>
</dbReference>
<name>A0A2B4RIB4_STYPI</name>
<evidence type="ECO:0000256" key="1">
    <source>
        <dbReference type="ARBA" id="ARBA00008987"/>
    </source>
</evidence>
<dbReference type="Proteomes" id="UP000225706">
    <property type="component" value="Unassembled WGS sequence"/>
</dbReference>
<dbReference type="GO" id="GO:0005829">
    <property type="term" value="C:cytosol"/>
    <property type="evidence" value="ECO:0007669"/>
    <property type="project" value="TreeGrafter"/>
</dbReference>
<dbReference type="InterPro" id="IPR010357">
    <property type="entry name" value="TXNDC17_dom"/>
</dbReference>
<comment type="similarity">
    <text evidence="1">Belongs to the thioredoxin family.</text>
</comment>
<proteinExistence type="inferred from homology"/>
<dbReference type="EMBL" id="LSMT01000428">
    <property type="protein sequence ID" value="PFX18134.1"/>
    <property type="molecule type" value="Genomic_DNA"/>
</dbReference>
<dbReference type="PANTHER" id="PTHR12452:SF0">
    <property type="entry name" value="THIOREDOXIN DOMAIN-CONTAINING PROTEIN 17"/>
    <property type="match status" value="1"/>
</dbReference>
<gene>
    <name evidence="4" type="primary">Txndc17</name>
    <name evidence="4" type="ORF">AWC38_SpisGene17507</name>
</gene>
<evidence type="ECO:0000313" key="4">
    <source>
        <dbReference type="EMBL" id="PFX18134.1"/>
    </source>
</evidence>
<dbReference type="InterPro" id="IPR036249">
    <property type="entry name" value="Thioredoxin-like_sf"/>
</dbReference>
<dbReference type="InterPro" id="IPR045108">
    <property type="entry name" value="TXNDC17-like"/>
</dbReference>
<protein>
    <recommendedName>
        <fullName evidence="2">Thioredoxin domain-containing protein 17</fullName>
    </recommendedName>
</protein>
<comment type="caution">
    <text evidence="4">The sequence shown here is derived from an EMBL/GenBank/DDBJ whole genome shotgun (WGS) entry which is preliminary data.</text>
</comment>
<dbReference type="PANTHER" id="PTHR12452">
    <property type="entry name" value="42-9-9 PROTEIN-RELATED"/>
    <property type="match status" value="1"/>
</dbReference>
<accession>A0A2B4RIB4</accession>
<dbReference type="STRING" id="50429.A0A2B4RIB4"/>
<dbReference type="OrthoDB" id="78947at2759"/>
<evidence type="ECO:0000259" key="3">
    <source>
        <dbReference type="Pfam" id="PF06110"/>
    </source>
</evidence>
<evidence type="ECO:0000256" key="2">
    <source>
        <dbReference type="ARBA" id="ARBA00016949"/>
    </source>
</evidence>
<sequence length="126" mass="14333">MSEPNQLQLQVEGLGNLMQTLKEHEGKRRIIMFIGAMNENGESWCPDCRDAEPVVEAALKKAPSDIVFILSIVGDKPEWKSPDNEFRTNPEFKLKEIPTIVDYGTDKRLGCEDCKNSEIVDKFFTE</sequence>
<evidence type="ECO:0000313" key="5">
    <source>
        <dbReference type="Proteomes" id="UP000225706"/>
    </source>
</evidence>
<dbReference type="Pfam" id="PF06110">
    <property type="entry name" value="TXD17-like_Trx"/>
    <property type="match status" value="1"/>
</dbReference>
<dbReference type="SUPFAM" id="SSF52833">
    <property type="entry name" value="Thioredoxin-like"/>
    <property type="match status" value="1"/>
</dbReference>
<dbReference type="AlphaFoldDB" id="A0A2B4RIB4"/>
<organism evidence="4 5">
    <name type="scientific">Stylophora pistillata</name>
    <name type="common">Smooth cauliflower coral</name>
    <dbReference type="NCBI Taxonomy" id="50429"/>
    <lineage>
        <taxon>Eukaryota</taxon>
        <taxon>Metazoa</taxon>
        <taxon>Cnidaria</taxon>
        <taxon>Anthozoa</taxon>
        <taxon>Hexacorallia</taxon>
        <taxon>Scleractinia</taxon>
        <taxon>Astrocoeniina</taxon>
        <taxon>Pocilloporidae</taxon>
        <taxon>Stylophora</taxon>
    </lineage>
</organism>
<dbReference type="GO" id="GO:0047134">
    <property type="term" value="F:protein-disulfide reductase [NAD(P)H] activity"/>
    <property type="evidence" value="ECO:0007669"/>
    <property type="project" value="InterPro"/>
</dbReference>
<reference evidence="5" key="1">
    <citation type="journal article" date="2017" name="bioRxiv">
        <title>Comparative analysis of the genomes of Stylophora pistillata and Acropora digitifera provides evidence for extensive differences between species of corals.</title>
        <authorList>
            <person name="Voolstra C.R."/>
            <person name="Li Y."/>
            <person name="Liew Y.J."/>
            <person name="Baumgarten S."/>
            <person name="Zoccola D."/>
            <person name="Flot J.-F."/>
            <person name="Tambutte S."/>
            <person name="Allemand D."/>
            <person name="Aranda M."/>
        </authorList>
    </citation>
    <scope>NUCLEOTIDE SEQUENCE [LARGE SCALE GENOMIC DNA]</scope>
</reference>